<gene>
    <name evidence="2" type="ORF">HNR10_000999</name>
</gene>
<keyword evidence="3" id="KW-1185">Reference proteome</keyword>
<dbReference type="CDD" id="cd13585">
    <property type="entry name" value="PBP2_TMBP_like"/>
    <property type="match status" value="1"/>
</dbReference>
<dbReference type="AlphaFoldDB" id="A0A7Z0EKS1"/>
<evidence type="ECO:0000313" key="3">
    <source>
        <dbReference type="Proteomes" id="UP000572051"/>
    </source>
</evidence>
<dbReference type="PANTHER" id="PTHR43649">
    <property type="entry name" value="ARABINOSE-BINDING PROTEIN-RELATED"/>
    <property type="match status" value="1"/>
</dbReference>
<keyword evidence="1" id="KW-0732">Signal</keyword>
<dbReference type="EMBL" id="JACCFS010000001">
    <property type="protein sequence ID" value="NYJ33118.1"/>
    <property type="molecule type" value="Genomic_DNA"/>
</dbReference>
<comment type="caution">
    <text evidence="2">The sequence shown here is derived from an EMBL/GenBank/DDBJ whole genome shotgun (WGS) entry which is preliminary data.</text>
</comment>
<dbReference type="InterPro" id="IPR006059">
    <property type="entry name" value="SBP"/>
</dbReference>
<dbReference type="Proteomes" id="UP000572051">
    <property type="component" value="Unassembled WGS sequence"/>
</dbReference>
<organism evidence="2 3">
    <name type="scientific">Nocardiopsis aegyptia</name>
    <dbReference type="NCBI Taxonomy" id="220378"/>
    <lineage>
        <taxon>Bacteria</taxon>
        <taxon>Bacillati</taxon>
        <taxon>Actinomycetota</taxon>
        <taxon>Actinomycetes</taxon>
        <taxon>Streptosporangiales</taxon>
        <taxon>Nocardiopsidaceae</taxon>
        <taxon>Nocardiopsis</taxon>
    </lineage>
</organism>
<dbReference type="Pfam" id="PF01547">
    <property type="entry name" value="SBP_bac_1"/>
    <property type="match status" value="1"/>
</dbReference>
<feature type="signal peptide" evidence="1">
    <location>
        <begin position="1"/>
        <end position="27"/>
    </location>
</feature>
<evidence type="ECO:0000256" key="1">
    <source>
        <dbReference type="SAM" id="SignalP"/>
    </source>
</evidence>
<accession>A0A7Z0EKS1</accession>
<dbReference type="PANTHER" id="PTHR43649:SF12">
    <property type="entry name" value="DIACETYLCHITOBIOSE BINDING PROTEIN DASA"/>
    <property type="match status" value="1"/>
</dbReference>
<sequence length="452" mass="48814">MSTRTPPRGLPLTAAATGLVLMATACAGAGGEASGGGERVVTVATVANPQMEDIESLIGEFNDQHDDITVEFVVLPENQLRDRVTQDIATQSGQYDVVTVGTYEVPIWAENGWLLGLDEYAADPEYDIDDIIPTVRSALSYDDQMYGAPFYGESSFLMYRTDLFEEAGLEMPDQPTWEEVAGFAAELDDSDTAGICLRGVPGWGELLAPLNTVILTHGGQWYDEEWNAHLDSPEVQEAVQTYVDLVRDHGQAGAPNAGFTECLTTMAQGDAAMFYDSTVAAGNLEDPESSSVVGDIGYVAAPVAETDHAGWLWAWALSIPSTSTDPEAAWEFVSWATSKEYHRLVGEELGWERVPPGARVSTYDIPEYQEAAAAFAGPTFEAIENVDVEQPGLHPQPWTGVQYVAIPEFQDLGTRVSQEISAAIAGQQSVEEALATSQEYAEETAESGGYRD</sequence>
<proteinExistence type="predicted"/>
<dbReference type="Gene3D" id="3.40.190.10">
    <property type="entry name" value="Periplasmic binding protein-like II"/>
    <property type="match status" value="2"/>
</dbReference>
<feature type="chain" id="PRO_5038941013" evidence="1">
    <location>
        <begin position="28"/>
        <end position="452"/>
    </location>
</feature>
<dbReference type="PROSITE" id="PS51257">
    <property type="entry name" value="PROKAR_LIPOPROTEIN"/>
    <property type="match status" value="1"/>
</dbReference>
<dbReference type="InterPro" id="IPR050490">
    <property type="entry name" value="Bact_solute-bd_prot1"/>
</dbReference>
<dbReference type="SUPFAM" id="SSF53850">
    <property type="entry name" value="Periplasmic binding protein-like II"/>
    <property type="match status" value="1"/>
</dbReference>
<protein>
    <submittedName>
        <fullName evidence="2">Sorbitol/mannitol transport system substrate-binding protein</fullName>
    </submittedName>
</protein>
<dbReference type="RefSeq" id="WP_179821168.1">
    <property type="nucleotide sequence ID" value="NZ_JACCFS010000001.1"/>
</dbReference>
<reference evidence="2 3" key="1">
    <citation type="submission" date="2020-07" db="EMBL/GenBank/DDBJ databases">
        <title>Sequencing the genomes of 1000 actinobacteria strains.</title>
        <authorList>
            <person name="Klenk H.-P."/>
        </authorList>
    </citation>
    <scope>NUCLEOTIDE SEQUENCE [LARGE SCALE GENOMIC DNA]</scope>
    <source>
        <strain evidence="2 3">DSM 44442</strain>
    </source>
</reference>
<evidence type="ECO:0000313" key="2">
    <source>
        <dbReference type="EMBL" id="NYJ33118.1"/>
    </source>
</evidence>
<name>A0A7Z0EKS1_9ACTN</name>